<keyword evidence="2" id="KW-1185">Reference proteome</keyword>
<organism evidence="1 2">
    <name type="scientific">Trema orientale</name>
    <name type="common">Charcoal tree</name>
    <name type="synonym">Celtis orientalis</name>
    <dbReference type="NCBI Taxonomy" id="63057"/>
    <lineage>
        <taxon>Eukaryota</taxon>
        <taxon>Viridiplantae</taxon>
        <taxon>Streptophyta</taxon>
        <taxon>Embryophyta</taxon>
        <taxon>Tracheophyta</taxon>
        <taxon>Spermatophyta</taxon>
        <taxon>Magnoliopsida</taxon>
        <taxon>eudicotyledons</taxon>
        <taxon>Gunneridae</taxon>
        <taxon>Pentapetalae</taxon>
        <taxon>rosids</taxon>
        <taxon>fabids</taxon>
        <taxon>Rosales</taxon>
        <taxon>Cannabaceae</taxon>
        <taxon>Trema</taxon>
    </lineage>
</organism>
<proteinExistence type="predicted"/>
<dbReference type="Proteomes" id="UP000237000">
    <property type="component" value="Unassembled WGS sequence"/>
</dbReference>
<sequence length="60" mass="6852">MKHLNNMPSRINKTLPGTGMMQEPHLNFLFESFTAQDFSPMFLSVLTNMGSLGLRHKNQD</sequence>
<protein>
    <submittedName>
        <fullName evidence="1">Uncharacterized protein</fullName>
    </submittedName>
</protein>
<dbReference type="InParanoid" id="A0A2P5DIY2"/>
<dbReference type="EMBL" id="JXTC01000267">
    <property type="protein sequence ID" value="PON73251.1"/>
    <property type="molecule type" value="Genomic_DNA"/>
</dbReference>
<evidence type="ECO:0000313" key="1">
    <source>
        <dbReference type="EMBL" id="PON73251.1"/>
    </source>
</evidence>
<accession>A0A2P5DIY2</accession>
<dbReference type="AlphaFoldDB" id="A0A2P5DIY2"/>
<name>A0A2P5DIY2_TREOI</name>
<reference evidence="2" key="1">
    <citation type="submission" date="2016-06" db="EMBL/GenBank/DDBJ databases">
        <title>Parallel loss of symbiosis genes in relatives of nitrogen-fixing non-legume Parasponia.</title>
        <authorList>
            <person name="Van Velzen R."/>
            <person name="Holmer R."/>
            <person name="Bu F."/>
            <person name="Rutten L."/>
            <person name="Van Zeijl A."/>
            <person name="Liu W."/>
            <person name="Santuari L."/>
            <person name="Cao Q."/>
            <person name="Sharma T."/>
            <person name="Shen D."/>
            <person name="Roswanjaya Y."/>
            <person name="Wardhani T."/>
            <person name="Kalhor M.S."/>
            <person name="Jansen J."/>
            <person name="Van den Hoogen J."/>
            <person name="Gungor B."/>
            <person name="Hartog M."/>
            <person name="Hontelez J."/>
            <person name="Verver J."/>
            <person name="Yang W.-C."/>
            <person name="Schijlen E."/>
            <person name="Repin R."/>
            <person name="Schilthuizen M."/>
            <person name="Schranz E."/>
            <person name="Heidstra R."/>
            <person name="Miyata K."/>
            <person name="Fedorova E."/>
            <person name="Kohlen W."/>
            <person name="Bisseling T."/>
            <person name="Smit S."/>
            <person name="Geurts R."/>
        </authorList>
    </citation>
    <scope>NUCLEOTIDE SEQUENCE [LARGE SCALE GENOMIC DNA]</scope>
    <source>
        <strain evidence="2">cv. RG33-2</strain>
    </source>
</reference>
<gene>
    <name evidence="1" type="ORF">TorRG33x02_249870</name>
</gene>
<evidence type="ECO:0000313" key="2">
    <source>
        <dbReference type="Proteomes" id="UP000237000"/>
    </source>
</evidence>
<comment type="caution">
    <text evidence="1">The sequence shown here is derived from an EMBL/GenBank/DDBJ whole genome shotgun (WGS) entry which is preliminary data.</text>
</comment>